<evidence type="ECO:0000313" key="5">
    <source>
        <dbReference type="Proteomes" id="UP001462961"/>
    </source>
</evidence>
<keyword evidence="5" id="KW-1185">Reference proteome</keyword>
<name>A0A9Q6SB98_9BURK</name>
<evidence type="ECO:0000313" key="4">
    <source>
        <dbReference type="Proteomes" id="UP000509548"/>
    </source>
</evidence>
<sequence>MNLCIARFVRPTVSALCAASLAAIAGCGGSVCIGFDGCTGAVVVQNLALAGTAATGKALASANLNVACAQGSGATLTDGGGRYSLAFNATPPCVMTVTSGGTTLHSLAFAGGTFNTTPETELMLVYLAAQLGTSVSSLIANFASNAQFQQALANQSNVLNAQSAVVANLQQHYAVTLAAPAFLTTPFTVGQAGVDSDLDALAKAGAIDANGMPDSAAVALMAQAGAAHPLAKASAPLPGDM</sequence>
<gene>
    <name evidence="3" type="ORF">A9O66_36290</name>
    <name evidence="2" type="ORF">VOI32_18960</name>
</gene>
<protein>
    <recommendedName>
        <fullName evidence="6">Lipoprotein</fullName>
    </recommendedName>
</protein>
<dbReference type="PROSITE" id="PS51257">
    <property type="entry name" value="PROKAR_LIPOPROTEIN"/>
    <property type="match status" value="1"/>
</dbReference>
<accession>A0A9Q6SB98</accession>
<reference evidence="2 5" key="3">
    <citation type="submission" date="2024-01" db="EMBL/GenBank/DDBJ databases">
        <title>The diversity of rhizobia nodulating Mimosa spp. in eleven states of Brazil covering several biomes is determined by host plant, location, and edaphic factors.</title>
        <authorList>
            <person name="Rouws L."/>
            <person name="Barauna A."/>
            <person name="Beukes C."/>
            <person name="De Faria S.M."/>
            <person name="Gross E."/>
            <person name="Dos Reis Junior F.B."/>
            <person name="Simon M."/>
            <person name="Maluk M."/>
            <person name="Odee D.W."/>
            <person name="Kenicer G."/>
            <person name="Young J.P.W."/>
            <person name="Reis V.M."/>
            <person name="Zilli J."/>
            <person name="James E.K."/>
        </authorList>
    </citation>
    <scope>NUCLEOTIDE SEQUENCE [LARGE SCALE GENOMIC DNA]</scope>
    <source>
        <strain evidence="2 5">JHI1651</strain>
    </source>
</reference>
<dbReference type="Proteomes" id="UP001462961">
    <property type="component" value="Unassembled WGS sequence"/>
</dbReference>
<geneLocation type="plasmid" evidence="4"/>
<dbReference type="RefSeq" id="WP_107201863.1">
    <property type="nucleotide sequence ID" value="NZ_CP015960.1"/>
</dbReference>
<reference evidence="3 4" key="1">
    <citation type="journal article" date="2014" name="Genome Announc.">
        <title>Draft Genome Sequence of the Haloacid-Degrading Burkholderia caribensis Strain MBA4.</title>
        <authorList>
            <person name="Pan Y."/>
            <person name="Kong K.F."/>
            <person name="Tsang J.S."/>
        </authorList>
    </citation>
    <scope>NUCLEOTIDE SEQUENCE [LARGE SCALE GENOMIC DNA]</scope>
    <source>
        <strain evidence="3 4">852011</strain>
    </source>
</reference>
<geneLocation type="plasmid" evidence="3">
    <name>unnamed</name>
</geneLocation>
<keyword evidence="3" id="KW-0614">Plasmid</keyword>
<feature type="signal peptide" evidence="1">
    <location>
        <begin position="1"/>
        <end position="25"/>
    </location>
</feature>
<dbReference type="Proteomes" id="UP000509548">
    <property type="component" value="Plasmid unnamed"/>
</dbReference>
<keyword evidence="1" id="KW-0732">Signal</keyword>
<dbReference type="EMBL" id="CP015960">
    <property type="protein sequence ID" value="QLB67828.1"/>
    <property type="molecule type" value="Genomic_DNA"/>
</dbReference>
<feature type="chain" id="PRO_5040500603" description="Lipoprotein" evidence="1">
    <location>
        <begin position="26"/>
        <end position="241"/>
    </location>
</feature>
<evidence type="ECO:0000313" key="2">
    <source>
        <dbReference type="EMBL" id="MEO1756011.1"/>
    </source>
</evidence>
<organism evidence="3 4">
    <name type="scientific">Paraburkholderia caribensis</name>
    <dbReference type="NCBI Taxonomy" id="75105"/>
    <lineage>
        <taxon>Bacteria</taxon>
        <taxon>Pseudomonadati</taxon>
        <taxon>Pseudomonadota</taxon>
        <taxon>Betaproteobacteria</taxon>
        <taxon>Burkholderiales</taxon>
        <taxon>Burkholderiaceae</taxon>
        <taxon>Paraburkholderia</taxon>
    </lineage>
</organism>
<dbReference type="AlphaFoldDB" id="A0A9Q6SB98"/>
<evidence type="ECO:0000313" key="3">
    <source>
        <dbReference type="EMBL" id="QLB67828.1"/>
    </source>
</evidence>
<reference evidence="3" key="2">
    <citation type="submission" date="2016-06" db="EMBL/GenBank/DDBJ databases">
        <authorList>
            <person name="Huang P."/>
            <person name="Jiang X."/>
            <person name="Liu X."/>
        </authorList>
    </citation>
    <scope>NUCLEOTIDE SEQUENCE</scope>
    <source>
        <strain evidence="3">852011</strain>
        <plasmid evidence="3">unnamed</plasmid>
    </source>
</reference>
<proteinExistence type="predicted"/>
<dbReference type="EMBL" id="JAYLVJ010000022">
    <property type="protein sequence ID" value="MEO1756011.1"/>
    <property type="molecule type" value="Genomic_DNA"/>
</dbReference>
<evidence type="ECO:0008006" key="6">
    <source>
        <dbReference type="Google" id="ProtNLM"/>
    </source>
</evidence>
<evidence type="ECO:0000256" key="1">
    <source>
        <dbReference type="SAM" id="SignalP"/>
    </source>
</evidence>